<sequence>MLTRTADWFAEIDFGDPKAAARRIAQEFAGWAPALTALITDSDTLPMLRLFHALPADHRWERVPGITLLGDAAHVTAPNGEGANLAMYDGAQLGEALAANPDNVETALSQYELAMFARSRKAAEDGAGFYETLSGDNPARQMIEMFHQDG</sequence>
<protein>
    <submittedName>
        <fullName evidence="6">FAD-dependent monooxygenase</fullName>
    </submittedName>
</protein>
<dbReference type="GO" id="GO:0004497">
    <property type="term" value="F:monooxygenase activity"/>
    <property type="evidence" value="ECO:0007669"/>
    <property type="project" value="UniProtKB-KW"/>
</dbReference>
<dbReference type="SUPFAM" id="SSF51905">
    <property type="entry name" value="FAD/NAD(P)-binding domain"/>
    <property type="match status" value="1"/>
</dbReference>
<dbReference type="PANTHER" id="PTHR46972">
    <property type="entry name" value="MONOOXYGENASE ASQM-RELATED"/>
    <property type="match status" value="1"/>
</dbReference>
<keyword evidence="4 6" id="KW-0503">Monooxygenase</keyword>
<reference evidence="6 7" key="1">
    <citation type="submission" date="2022-12" db="EMBL/GenBank/DDBJ databases">
        <title>Sphingomonas abieness sp. nov., an endophytic bacterium isolated from Abies koreana.</title>
        <authorList>
            <person name="Jiang L."/>
            <person name="Lee J."/>
        </authorList>
    </citation>
    <scope>NUCLEOTIDE SEQUENCE [LARGE SCALE GENOMIC DNA]</scope>
    <source>
        <strain evidence="7">PAMB 00755</strain>
    </source>
</reference>
<keyword evidence="7" id="KW-1185">Reference proteome</keyword>
<dbReference type="PANTHER" id="PTHR46972:SF1">
    <property type="entry name" value="FAD DEPENDENT OXIDOREDUCTASE DOMAIN-CONTAINING PROTEIN"/>
    <property type="match status" value="1"/>
</dbReference>
<dbReference type="RefSeq" id="WP_270077839.1">
    <property type="nucleotide sequence ID" value="NZ_CP115174.1"/>
</dbReference>
<dbReference type="InterPro" id="IPR002938">
    <property type="entry name" value="FAD-bd"/>
</dbReference>
<evidence type="ECO:0000313" key="6">
    <source>
        <dbReference type="EMBL" id="WBO23204.1"/>
    </source>
</evidence>
<dbReference type="EMBL" id="CP115174">
    <property type="protein sequence ID" value="WBO23204.1"/>
    <property type="molecule type" value="Genomic_DNA"/>
</dbReference>
<gene>
    <name evidence="6" type="ORF">PBT88_03435</name>
</gene>
<dbReference type="Proteomes" id="UP001210865">
    <property type="component" value="Chromosome"/>
</dbReference>
<proteinExistence type="predicted"/>
<organism evidence="6 7">
    <name type="scientific">Sphingomonas abietis</name>
    <dbReference type="NCBI Taxonomy" id="3012344"/>
    <lineage>
        <taxon>Bacteria</taxon>
        <taxon>Pseudomonadati</taxon>
        <taxon>Pseudomonadota</taxon>
        <taxon>Alphaproteobacteria</taxon>
        <taxon>Sphingomonadales</taxon>
        <taxon>Sphingomonadaceae</taxon>
        <taxon>Sphingomonas</taxon>
    </lineage>
</organism>
<name>A0ABY7NTD8_9SPHN</name>
<keyword evidence="1" id="KW-0285">Flavoprotein</keyword>
<evidence type="ECO:0000313" key="7">
    <source>
        <dbReference type="Proteomes" id="UP001210865"/>
    </source>
</evidence>
<dbReference type="Gene3D" id="3.50.50.60">
    <property type="entry name" value="FAD/NAD(P)-binding domain"/>
    <property type="match status" value="1"/>
</dbReference>
<evidence type="ECO:0000256" key="3">
    <source>
        <dbReference type="ARBA" id="ARBA00023002"/>
    </source>
</evidence>
<evidence type="ECO:0000256" key="4">
    <source>
        <dbReference type="ARBA" id="ARBA00023033"/>
    </source>
</evidence>
<accession>A0ABY7NTD8</accession>
<dbReference type="InterPro" id="IPR036188">
    <property type="entry name" value="FAD/NAD-bd_sf"/>
</dbReference>
<feature type="domain" description="FAD-binding" evidence="5">
    <location>
        <begin position="66"/>
        <end position="111"/>
    </location>
</feature>
<evidence type="ECO:0000256" key="2">
    <source>
        <dbReference type="ARBA" id="ARBA00022827"/>
    </source>
</evidence>
<keyword evidence="3" id="KW-0560">Oxidoreductase</keyword>
<evidence type="ECO:0000256" key="1">
    <source>
        <dbReference type="ARBA" id="ARBA00022630"/>
    </source>
</evidence>
<dbReference type="Pfam" id="PF01494">
    <property type="entry name" value="FAD_binding_3"/>
    <property type="match status" value="1"/>
</dbReference>
<keyword evidence="2" id="KW-0274">FAD</keyword>
<evidence type="ECO:0000259" key="5">
    <source>
        <dbReference type="Pfam" id="PF01494"/>
    </source>
</evidence>